<dbReference type="RefSeq" id="WP_172688825.1">
    <property type="nucleotide sequence ID" value="NZ_KX711616.1"/>
</dbReference>
<gene>
    <name evidence="2" type="ORF">pBS72_0710</name>
</gene>
<accession>A0A1J0AKR8</accession>
<reference evidence="2" key="4">
    <citation type="journal article" date="2006" name="Microbiology">
        <title>The replicative polymerases PolC and DnaE are required for theta replication of the Bacillus subtilis plasmid pBS72.</title>
        <authorList>
            <person name="Titok M."/>
            <person name="Suski C."/>
            <person name="Dalmais B."/>
            <person name="Ehrlich S.D."/>
            <person name="Janniere L."/>
        </authorList>
    </citation>
    <scope>NUCLEOTIDE SEQUENCE</scope>
    <source>
        <strain evidence="2">72</strain>
        <plasmid evidence="2">pBS72</plasmid>
    </source>
</reference>
<name>A0A1J0AKR8_BACIU</name>
<reference evidence="2" key="1">
    <citation type="journal article" date="2002" name="Mikrobiologiia">
        <title>Soil strain of Bacillus subtilis harboring a large plasmid that mediates high-frequency conjugal mobilization.</title>
        <authorList>
            <person name="Lotareva O.V."/>
            <person name="Poluektova E.U."/>
            <person name="Titok M.A."/>
            <person name="Prozorov A.A."/>
        </authorList>
    </citation>
    <scope>NUCLEOTIDE SEQUENCE</scope>
    <source>
        <strain evidence="2">72</strain>
        <plasmid evidence="2">pBS72</plasmid>
    </source>
</reference>
<reference evidence="2" key="5">
    <citation type="submission" date="2016-08" db="EMBL/GenBank/DDBJ databases">
        <authorList>
            <person name="Satsunkevich N.E."/>
            <person name="Valentovich L.N."/>
            <person name="Kolomiets E.I."/>
            <person name="Titok M.A."/>
        </authorList>
    </citation>
    <scope>NUCLEOTIDE SEQUENCE</scope>
    <source>
        <strain evidence="2">72</strain>
        <plasmid evidence="2">pBS72</plasmid>
    </source>
</reference>
<feature type="compositionally biased region" description="Polar residues" evidence="1">
    <location>
        <begin position="7"/>
        <end position="20"/>
    </location>
</feature>
<protein>
    <submittedName>
        <fullName evidence="2">Uncharacterized protein</fullName>
    </submittedName>
</protein>
<proteinExistence type="predicted"/>
<dbReference type="AlphaFoldDB" id="A0A1J0AKR8"/>
<evidence type="ECO:0000313" key="2">
    <source>
        <dbReference type="EMBL" id="APB62340.1"/>
    </source>
</evidence>
<keyword evidence="2" id="KW-0614">Plasmid</keyword>
<dbReference type="EMBL" id="KX711616">
    <property type="protein sequence ID" value="APB62340.1"/>
    <property type="molecule type" value="Genomic_DNA"/>
</dbReference>
<reference evidence="2" key="2">
    <citation type="journal article" date="2003" name="Plasmid">
        <title>Bacillus subtilis soil isolates: plasmid replicon analysis and construction of a new theta-replicating vector.</title>
        <authorList>
            <person name="Titok M.A."/>
            <person name="Chapuis J."/>
            <person name="Selezneva Y.V."/>
            <person name="Lagodich A.V."/>
            <person name="Prokulevich V.A."/>
            <person name="Ehrlich S.D."/>
            <person name="Janniere L."/>
        </authorList>
    </citation>
    <scope>NUCLEOTIDE SEQUENCE</scope>
    <source>
        <strain evidence="2">72</strain>
        <plasmid evidence="2">pBS72</plasmid>
    </source>
</reference>
<organism evidence="2">
    <name type="scientific">Bacillus subtilis</name>
    <dbReference type="NCBI Taxonomy" id="1423"/>
    <lineage>
        <taxon>Bacteria</taxon>
        <taxon>Bacillati</taxon>
        <taxon>Bacillota</taxon>
        <taxon>Bacilli</taxon>
        <taxon>Bacillales</taxon>
        <taxon>Bacillaceae</taxon>
        <taxon>Bacillus</taxon>
    </lineage>
</organism>
<reference evidence="2" key="3">
    <citation type="journal article" date="2004" name="Mol. Biol. (Mosk.)">
        <title>The replication system of plasmids from Bacillus subtilis environmental isolates.</title>
        <authorList>
            <person name="Lagodich A.V."/>
            <person name="Shtaniuk Iu.V."/>
            <person name="Prozorov A.A."/>
            <person name="Titok M.A."/>
        </authorList>
    </citation>
    <scope>NUCLEOTIDE SEQUENCE</scope>
    <source>
        <strain evidence="2">72</strain>
        <plasmid evidence="2">pBS72</plasmid>
    </source>
</reference>
<geneLocation type="plasmid" evidence="2">
    <name>pBS72</name>
</geneLocation>
<evidence type="ECO:0000256" key="1">
    <source>
        <dbReference type="SAM" id="MobiDB-lite"/>
    </source>
</evidence>
<feature type="compositionally biased region" description="Basic residues" evidence="1">
    <location>
        <begin position="21"/>
        <end position="31"/>
    </location>
</feature>
<feature type="region of interest" description="Disordered" evidence="1">
    <location>
        <begin position="1"/>
        <end position="31"/>
    </location>
</feature>
<sequence>MGMLIGRQQNQKKILTSKASQKQKKKKRRKKPNNGVIYVKVVNTDFSPKEFQNTYDSYAEGLLIYRKMYLIHDTLCSSFENACKYCDGKGTIIPVYVRMDCDDDLSSAFLNGSDQYFETSMDNIAAEFLEAVKNGEKISLAYTINSGPDKKHGKEIERLYDYIGLNIKPALLNHIAEKLGFIADRFSVHPNKIIYSNSFKDPEKELVFEVKIRNVSNPDFIEIKDAYLIPKEY</sequence>